<dbReference type="Proteomes" id="UP000238312">
    <property type="component" value="Unassembled WGS sequence"/>
</dbReference>
<keyword evidence="2" id="KW-1133">Transmembrane helix</keyword>
<comment type="caution">
    <text evidence="3">The sequence shown here is derived from an EMBL/GenBank/DDBJ whole genome shotgun (WGS) entry which is preliminary data.</text>
</comment>
<keyword evidence="4" id="KW-1185">Reference proteome</keyword>
<reference evidence="3 4" key="1">
    <citation type="submission" date="2018-03" db="EMBL/GenBank/DDBJ databases">
        <title>Genomic Encyclopedia of Type Strains, Phase III (KMG-III): the genomes of soil and plant-associated and newly described type strains.</title>
        <authorList>
            <person name="Whitman W."/>
        </authorList>
    </citation>
    <scope>NUCLEOTIDE SEQUENCE [LARGE SCALE GENOMIC DNA]</scope>
    <source>
        <strain evidence="3 4">CGMCC 4.7104</strain>
    </source>
</reference>
<evidence type="ECO:0000313" key="3">
    <source>
        <dbReference type="EMBL" id="PRX65415.1"/>
    </source>
</evidence>
<gene>
    <name evidence="3" type="ORF">B0I32_107177</name>
</gene>
<evidence type="ECO:0000256" key="1">
    <source>
        <dbReference type="SAM" id="MobiDB-lite"/>
    </source>
</evidence>
<keyword evidence="2" id="KW-0812">Transmembrane</keyword>
<keyword evidence="2" id="KW-0472">Membrane</keyword>
<feature type="region of interest" description="Disordered" evidence="1">
    <location>
        <begin position="185"/>
        <end position="225"/>
    </location>
</feature>
<dbReference type="EMBL" id="PVNG01000007">
    <property type="protein sequence ID" value="PRX65415.1"/>
    <property type="molecule type" value="Genomic_DNA"/>
</dbReference>
<name>A0A2T0N0W1_9ACTN</name>
<protein>
    <submittedName>
        <fullName evidence="3">Uncharacterized protein</fullName>
    </submittedName>
</protein>
<dbReference type="RefSeq" id="WP_106240572.1">
    <property type="nucleotide sequence ID" value="NZ_PVNG01000007.1"/>
</dbReference>
<accession>A0A2T0N0W1</accession>
<feature type="transmembrane region" description="Helical" evidence="2">
    <location>
        <begin position="38"/>
        <end position="62"/>
    </location>
</feature>
<dbReference type="AlphaFoldDB" id="A0A2T0N0W1"/>
<organism evidence="3 4">
    <name type="scientific">Nonomuraea fuscirosea</name>
    <dbReference type="NCBI Taxonomy" id="1291556"/>
    <lineage>
        <taxon>Bacteria</taxon>
        <taxon>Bacillati</taxon>
        <taxon>Actinomycetota</taxon>
        <taxon>Actinomycetes</taxon>
        <taxon>Streptosporangiales</taxon>
        <taxon>Streptosporangiaceae</taxon>
        <taxon>Nonomuraea</taxon>
    </lineage>
</organism>
<dbReference type="OrthoDB" id="3699588at2"/>
<evidence type="ECO:0000256" key="2">
    <source>
        <dbReference type="SAM" id="Phobius"/>
    </source>
</evidence>
<proteinExistence type="predicted"/>
<evidence type="ECO:0000313" key="4">
    <source>
        <dbReference type="Proteomes" id="UP000238312"/>
    </source>
</evidence>
<sequence>MSNFEDRLLGALKEEITTRTAEDRTTTVTPVRRSRGRLVGLSAAVAGVAAATAAVVALTGLIGSPAYAVTKDADGGVSVRINAFTDPEGLESELAGAGIKAVVDYLPEGRICKQPRGRNGAASGRFATGVGVGEGGSGITFTIEQGQVPEGATLVLAVSKSGAGDDLPPFATALEVVDGAVAPCEAVPVQAPPPSDGRAPDRQGDGPLTDSRTDDGGPGLTTERD</sequence>